<proteinExistence type="predicted"/>
<keyword evidence="2" id="KW-1185">Reference proteome</keyword>
<dbReference type="AlphaFoldDB" id="A0A9X2F526"/>
<dbReference type="EMBL" id="JAMWYS010000053">
    <property type="protein sequence ID" value="MCO4294319.1"/>
    <property type="molecule type" value="Genomic_DNA"/>
</dbReference>
<comment type="caution">
    <text evidence="1">The sequence shown here is derived from an EMBL/GenBank/DDBJ whole genome shotgun (WGS) entry which is preliminary data.</text>
</comment>
<reference evidence="1" key="1">
    <citation type="submission" date="2022-06" db="EMBL/GenBank/DDBJ databases">
        <title>Solitalea sp. MAHUQ-68 isolated from rhizospheric soil.</title>
        <authorList>
            <person name="Huq M.A."/>
        </authorList>
    </citation>
    <scope>NUCLEOTIDE SEQUENCE</scope>
    <source>
        <strain evidence="1">MAHUQ-68</strain>
    </source>
</reference>
<dbReference type="Proteomes" id="UP001155182">
    <property type="component" value="Unassembled WGS sequence"/>
</dbReference>
<dbReference type="RefSeq" id="WP_252589347.1">
    <property type="nucleotide sequence ID" value="NZ_JAMWYS010000053.1"/>
</dbReference>
<accession>A0A9X2F526</accession>
<sequence>MLNSEIITITVQNIEYNIFVSPFSLHSKQQCDFKSGKLEKLFFYNGLKDDEYETGLQQTSIDKRFISDKYILNYGQDFEKYYLGSFNVDFDSKTVWQWEGHADTFREQDAKILAESLFNPNSRRQSITMFTPTKPSDINLKAGYMDL</sequence>
<gene>
    <name evidence="1" type="ORF">NF867_15765</name>
</gene>
<evidence type="ECO:0000313" key="1">
    <source>
        <dbReference type="EMBL" id="MCO4294319.1"/>
    </source>
</evidence>
<evidence type="ECO:0000313" key="2">
    <source>
        <dbReference type="Proteomes" id="UP001155182"/>
    </source>
</evidence>
<name>A0A9X2F526_9SPHI</name>
<organism evidence="1 2">
    <name type="scientific">Solitalea agri</name>
    <dbReference type="NCBI Taxonomy" id="2953739"/>
    <lineage>
        <taxon>Bacteria</taxon>
        <taxon>Pseudomonadati</taxon>
        <taxon>Bacteroidota</taxon>
        <taxon>Sphingobacteriia</taxon>
        <taxon>Sphingobacteriales</taxon>
        <taxon>Sphingobacteriaceae</taxon>
        <taxon>Solitalea</taxon>
    </lineage>
</organism>
<protein>
    <submittedName>
        <fullName evidence="1">Uncharacterized protein</fullName>
    </submittedName>
</protein>